<dbReference type="InterPro" id="IPR009057">
    <property type="entry name" value="Homeodomain-like_sf"/>
</dbReference>
<evidence type="ECO:0000259" key="3">
    <source>
        <dbReference type="PROSITE" id="PS50045"/>
    </source>
</evidence>
<organism evidence="4 5">
    <name type="scientific">Candidatus Doriopsillibacter californiensis</name>
    <dbReference type="NCBI Taxonomy" id="2970740"/>
    <lineage>
        <taxon>Bacteria</taxon>
        <taxon>Pseudomonadati</taxon>
        <taxon>Pseudomonadota</taxon>
        <taxon>Gammaproteobacteria</taxon>
        <taxon>Candidatus Tethybacterales</taxon>
        <taxon>Candidatus Persebacteraceae</taxon>
        <taxon>Candidatus Doriopsillibacter</taxon>
    </lineage>
</organism>
<proteinExistence type="predicted"/>
<sequence>MQNALDASNNERGNPNIIRTNFGKSAIIQKFKQQLLDASAGSQPALLVGTPSSGASFFAQLLAKPKMPVVFLDNSTQLEGAIENILREANGGILVIRLIDMLNSIQQSGLLALVRESGRMNVRLIAAAVNPPEKLKTDRGYNKALLNSFSNHVITMPSLTQYIEDIPYIVDIITRQLTEQTDMVGRRLSPQAVNLLTQHDYENDFMELLSLVRSALMYASGDKVDAATMQVIIEQFSLNSSLKGVRSEIFSMSMREARMCFEREYLRRIMHATRGNIQQAAEIAGIERTYLYRKLKQHKEV</sequence>
<dbReference type="Proteomes" id="UP001168167">
    <property type="component" value="Unassembled WGS sequence"/>
</dbReference>
<evidence type="ECO:0000256" key="1">
    <source>
        <dbReference type="ARBA" id="ARBA00022741"/>
    </source>
</evidence>
<dbReference type="PANTHER" id="PTHR32071">
    <property type="entry name" value="TRANSCRIPTIONAL REGULATORY PROTEIN"/>
    <property type="match status" value="1"/>
</dbReference>
<dbReference type="Gene3D" id="1.10.10.60">
    <property type="entry name" value="Homeodomain-like"/>
    <property type="match status" value="1"/>
</dbReference>
<keyword evidence="1" id="KW-0547">Nucleotide-binding</keyword>
<protein>
    <recommendedName>
        <fullName evidence="3">Sigma-54 factor interaction domain-containing protein</fullName>
    </recommendedName>
</protein>
<dbReference type="Gene3D" id="1.10.8.60">
    <property type="match status" value="1"/>
</dbReference>
<dbReference type="Pfam" id="PF14532">
    <property type="entry name" value="Sigma54_activ_2"/>
    <property type="match status" value="1"/>
</dbReference>
<name>A0ABT7QJG5_9GAMM</name>
<dbReference type="InterPro" id="IPR002197">
    <property type="entry name" value="HTH_Fis"/>
</dbReference>
<reference evidence="4" key="1">
    <citation type="submission" date="2022-08" db="EMBL/GenBank/DDBJ databases">
        <authorList>
            <person name="Dzunkova M."/>
            <person name="La Clair J."/>
            <person name="Tyml T."/>
            <person name="Doud D."/>
            <person name="Schulz F."/>
            <person name="Piquer S."/>
            <person name="Porcel Sanchis D."/>
            <person name="Osborn A."/>
            <person name="Robinson D."/>
            <person name="Louie K.B."/>
            <person name="Bowen B.P."/>
            <person name="Bowers R."/>
            <person name="Lee J."/>
            <person name="Arnau Llombart V."/>
            <person name="Diaz Villanueva W."/>
            <person name="Gosliner T."/>
            <person name="Northen T."/>
            <person name="Cheng J.-F."/>
            <person name="Burkart M.D."/>
            <person name="Woyke T."/>
        </authorList>
    </citation>
    <scope>NUCLEOTIDE SEQUENCE</scope>
    <source>
        <strain evidence="4">Df01</strain>
    </source>
</reference>
<keyword evidence="2" id="KW-0067">ATP-binding</keyword>
<dbReference type="PROSITE" id="PS50045">
    <property type="entry name" value="SIGMA54_INTERACT_4"/>
    <property type="match status" value="1"/>
</dbReference>
<dbReference type="SUPFAM" id="SSF52540">
    <property type="entry name" value="P-loop containing nucleoside triphosphate hydrolases"/>
    <property type="match status" value="1"/>
</dbReference>
<evidence type="ECO:0000256" key="2">
    <source>
        <dbReference type="ARBA" id="ARBA00022840"/>
    </source>
</evidence>
<evidence type="ECO:0000313" key="4">
    <source>
        <dbReference type="EMBL" id="MDM5146854.1"/>
    </source>
</evidence>
<evidence type="ECO:0000313" key="5">
    <source>
        <dbReference type="Proteomes" id="UP001168167"/>
    </source>
</evidence>
<gene>
    <name evidence="4" type="ORF">NQX30_00420</name>
</gene>
<accession>A0ABT7QJG5</accession>
<dbReference type="SUPFAM" id="SSF46689">
    <property type="entry name" value="Homeodomain-like"/>
    <property type="match status" value="1"/>
</dbReference>
<dbReference type="InterPro" id="IPR002078">
    <property type="entry name" value="Sigma_54_int"/>
</dbReference>
<keyword evidence="5" id="KW-1185">Reference proteome</keyword>
<dbReference type="EMBL" id="JANQAO010000001">
    <property type="protein sequence ID" value="MDM5146854.1"/>
    <property type="molecule type" value="Genomic_DNA"/>
</dbReference>
<dbReference type="Gene3D" id="3.40.50.300">
    <property type="entry name" value="P-loop containing nucleotide triphosphate hydrolases"/>
    <property type="match status" value="1"/>
</dbReference>
<dbReference type="InterPro" id="IPR027417">
    <property type="entry name" value="P-loop_NTPase"/>
</dbReference>
<comment type="caution">
    <text evidence="4">The sequence shown here is derived from an EMBL/GenBank/DDBJ whole genome shotgun (WGS) entry which is preliminary data.</text>
</comment>
<dbReference type="Pfam" id="PF02954">
    <property type="entry name" value="HTH_8"/>
    <property type="match status" value="1"/>
</dbReference>
<feature type="domain" description="Sigma-54 factor interaction" evidence="3">
    <location>
        <begin position="70"/>
        <end position="217"/>
    </location>
</feature>
<reference evidence="4" key="2">
    <citation type="journal article" date="2023" name="Microbiome">
        <title>Synthase-selected sorting approach identifies a beta-lactone synthase in a nudibranch symbiotic bacterium.</title>
        <authorList>
            <person name="Dzunkova M."/>
            <person name="La Clair J.J."/>
            <person name="Tyml T."/>
            <person name="Doud D."/>
            <person name="Schulz F."/>
            <person name="Piquer-Esteban S."/>
            <person name="Porcel Sanchis D."/>
            <person name="Osborn A."/>
            <person name="Robinson D."/>
            <person name="Louie K.B."/>
            <person name="Bowen B.P."/>
            <person name="Bowers R.M."/>
            <person name="Lee J."/>
            <person name="Arnau V."/>
            <person name="Diaz-Villanueva W."/>
            <person name="Stepanauskas R."/>
            <person name="Gosliner T."/>
            <person name="Date S.V."/>
            <person name="Northen T.R."/>
            <person name="Cheng J.F."/>
            <person name="Burkart M.D."/>
            <person name="Woyke T."/>
        </authorList>
    </citation>
    <scope>NUCLEOTIDE SEQUENCE</scope>
    <source>
        <strain evidence="4">Df01</strain>
    </source>
</reference>